<sequence>MASSDMTLSGSSVTEVFPSTTSRPLAPQDYLYNYTLQGGTCSHYSRVGNTGCLQPRSCSDCLLKQGCMINQFGQCVDQVTDGYNPGMDFRLAQEQGLVMPPATPPIMYNEQRWHFPAFGAAYCQASDLTCESCRQANFWFTGDFFLSDSRYCIGQDGCICVWSCETSARAYHVSEDCSPIYTPTWNNYPSSTASSFSAIAIIAIVVGISIILAFLICVANRRYQKQQARLATRQQELRQAAQTEREQSRMTAVFGLPSLNLSGWIQYRRDLIAKEHSQFEQTVDITLQGPDPSAYVSIEEAELDVGVVAAERHRHHNLQHPSSQVTHL</sequence>
<feature type="transmembrane region" description="Helical" evidence="2">
    <location>
        <begin position="196"/>
        <end position="219"/>
    </location>
</feature>
<proteinExistence type="predicted"/>
<keyword evidence="2" id="KW-0472">Membrane</keyword>
<feature type="region of interest" description="Disordered" evidence="1">
    <location>
        <begin position="1"/>
        <end position="21"/>
    </location>
</feature>
<evidence type="ECO:0000256" key="1">
    <source>
        <dbReference type="SAM" id="MobiDB-lite"/>
    </source>
</evidence>
<protein>
    <submittedName>
        <fullName evidence="3">Uncharacterized protein</fullName>
    </submittedName>
</protein>
<organism evidence="3 4">
    <name type="scientific">Pythium oligandrum</name>
    <name type="common">Mycoparasitic fungus</name>
    <dbReference type="NCBI Taxonomy" id="41045"/>
    <lineage>
        <taxon>Eukaryota</taxon>
        <taxon>Sar</taxon>
        <taxon>Stramenopiles</taxon>
        <taxon>Oomycota</taxon>
        <taxon>Peronosporomycetes</taxon>
        <taxon>Pythiales</taxon>
        <taxon>Pythiaceae</taxon>
        <taxon>Pythium</taxon>
    </lineage>
</organism>
<comment type="caution">
    <text evidence="3">The sequence shown here is derived from an EMBL/GenBank/DDBJ whole genome shotgun (WGS) entry which is preliminary data.</text>
</comment>
<evidence type="ECO:0000256" key="2">
    <source>
        <dbReference type="SAM" id="Phobius"/>
    </source>
</evidence>
<dbReference type="OrthoDB" id="118200at2759"/>
<dbReference type="AlphaFoldDB" id="A0A8K1FMU8"/>
<accession>A0A8K1FMU8</accession>
<dbReference type="EMBL" id="SPLM01000038">
    <property type="protein sequence ID" value="TMW65222.1"/>
    <property type="molecule type" value="Genomic_DNA"/>
</dbReference>
<evidence type="ECO:0000313" key="4">
    <source>
        <dbReference type="Proteomes" id="UP000794436"/>
    </source>
</evidence>
<name>A0A8K1FMU8_PYTOL</name>
<dbReference type="Proteomes" id="UP000794436">
    <property type="component" value="Unassembled WGS sequence"/>
</dbReference>
<keyword evidence="2" id="KW-1133">Transmembrane helix</keyword>
<reference evidence="3" key="1">
    <citation type="submission" date="2019-03" db="EMBL/GenBank/DDBJ databases">
        <title>Long read genome sequence of the mycoparasitic Pythium oligandrum ATCC 38472 isolated from sugarbeet rhizosphere.</title>
        <authorList>
            <person name="Gaulin E."/>
        </authorList>
    </citation>
    <scope>NUCLEOTIDE SEQUENCE</scope>
    <source>
        <strain evidence="3">ATCC 38472_TT</strain>
    </source>
</reference>
<evidence type="ECO:0000313" key="3">
    <source>
        <dbReference type="EMBL" id="TMW65222.1"/>
    </source>
</evidence>
<keyword evidence="4" id="KW-1185">Reference proteome</keyword>
<keyword evidence="2" id="KW-0812">Transmembrane</keyword>
<gene>
    <name evidence="3" type="ORF">Poli38472_009389</name>
</gene>